<name>A0ABP7S970_9SPHN</name>
<evidence type="ECO:0000259" key="2">
    <source>
        <dbReference type="Pfam" id="PF04024"/>
    </source>
</evidence>
<evidence type="ECO:0000313" key="3">
    <source>
        <dbReference type="EMBL" id="GAA4008500.1"/>
    </source>
</evidence>
<proteinExistence type="predicted"/>
<dbReference type="Pfam" id="PF04024">
    <property type="entry name" value="PspC"/>
    <property type="match status" value="1"/>
</dbReference>
<dbReference type="RefSeq" id="WP_344705486.1">
    <property type="nucleotide sequence ID" value="NZ_BAABBQ010000001.1"/>
</dbReference>
<evidence type="ECO:0000313" key="4">
    <source>
        <dbReference type="Proteomes" id="UP001500235"/>
    </source>
</evidence>
<sequence>MNRFTLNKTDGKLMGVAAGVADMTDADPLLIRLGFILAALITGPVAIILYLAAGVLAPQQA</sequence>
<reference evidence="4" key="1">
    <citation type="journal article" date="2019" name="Int. J. Syst. Evol. Microbiol.">
        <title>The Global Catalogue of Microorganisms (GCM) 10K type strain sequencing project: providing services to taxonomists for standard genome sequencing and annotation.</title>
        <authorList>
            <consortium name="The Broad Institute Genomics Platform"/>
            <consortium name="The Broad Institute Genome Sequencing Center for Infectious Disease"/>
            <person name="Wu L."/>
            <person name="Ma J."/>
        </authorList>
    </citation>
    <scope>NUCLEOTIDE SEQUENCE [LARGE SCALE GENOMIC DNA]</scope>
    <source>
        <strain evidence="4">JCM 17563</strain>
    </source>
</reference>
<comment type="caution">
    <text evidence="3">The sequence shown here is derived from an EMBL/GenBank/DDBJ whole genome shotgun (WGS) entry which is preliminary data.</text>
</comment>
<gene>
    <name evidence="3" type="ORF">GCM10022280_01540</name>
</gene>
<feature type="transmembrane region" description="Helical" evidence="1">
    <location>
        <begin position="33"/>
        <end position="57"/>
    </location>
</feature>
<protein>
    <recommendedName>
        <fullName evidence="2">Phage shock protein PspC N-terminal domain-containing protein</fullName>
    </recommendedName>
</protein>
<keyword evidence="1" id="KW-1133">Transmembrane helix</keyword>
<dbReference type="EMBL" id="BAABBQ010000001">
    <property type="protein sequence ID" value="GAA4008500.1"/>
    <property type="molecule type" value="Genomic_DNA"/>
</dbReference>
<evidence type="ECO:0000256" key="1">
    <source>
        <dbReference type="SAM" id="Phobius"/>
    </source>
</evidence>
<keyword evidence="1" id="KW-0472">Membrane</keyword>
<organism evidence="3 4">
    <name type="scientific">Sphingomonas swuensis</name>
    <dbReference type="NCBI Taxonomy" id="977800"/>
    <lineage>
        <taxon>Bacteria</taxon>
        <taxon>Pseudomonadati</taxon>
        <taxon>Pseudomonadota</taxon>
        <taxon>Alphaproteobacteria</taxon>
        <taxon>Sphingomonadales</taxon>
        <taxon>Sphingomonadaceae</taxon>
        <taxon>Sphingomonas</taxon>
    </lineage>
</organism>
<dbReference type="InterPro" id="IPR007168">
    <property type="entry name" value="Phageshock_PspC_N"/>
</dbReference>
<feature type="domain" description="Phage shock protein PspC N-terminal" evidence="2">
    <location>
        <begin position="3"/>
        <end position="59"/>
    </location>
</feature>
<keyword evidence="4" id="KW-1185">Reference proteome</keyword>
<accession>A0ABP7S970</accession>
<dbReference type="Proteomes" id="UP001500235">
    <property type="component" value="Unassembled WGS sequence"/>
</dbReference>
<keyword evidence="1" id="KW-0812">Transmembrane</keyword>